<keyword evidence="1 5" id="KW-0132">Cell division</keyword>
<dbReference type="PANTHER" id="PTHR35798:SF1">
    <property type="entry name" value="CELL DIVISION PROTEIN SEPF"/>
    <property type="match status" value="1"/>
</dbReference>
<evidence type="ECO:0000256" key="3">
    <source>
        <dbReference type="ARBA" id="ARBA00023306"/>
    </source>
</evidence>
<dbReference type="Proteomes" id="UP000294641">
    <property type="component" value="Unassembled WGS sequence"/>
</dbReference>
<dbReference type="Proteomes" id="UP000254330">
    <property type="component" value="Unassembled WGS sequence"/>
</dbReference>
<dbReference type="EMBL" id="SNZG01000009">
    <property type="protein sequence ID" value="TDR40198.1"/>
    <property type="molecule type" value="Genomic_DNA"/>
</dbReference>
<protein>
    <recommendedName>
        <fullName evidence="5">Cell division protein SepF</fullName>
    </recommendedName>
</protein>
<reference evidence="8 10" key="2">
    <citation type="submission" date="2019-03" db="EMBL/GenBank/DDBJ databases">
        <title>Genomic Encyclopedia of Type Strains, Phase IV (KMG-IV): sequencing the most valuable type-strain genomes for metagenomic binning, comparative biology and taxonomic classification.</title>
        <authorList>
            <person name="Goeker M."/>
        </authorList>
    </citation>
    <scope>NUCLEOTIDE SEQUENCE [LARGE SCALE GENOMIC DNA]</scope>
    <source>
        <strain evidence="8 10">DSM 20580</strain>
    </source>
</reference>
<evidence type="ECO:0000256" key="6">
    <source>
        <dbReference type="SAM" id="MobiDB-lite"/>
    </source>
</evidence>
<dbReference type="GO" id="GO:0043093">
    <property type="term" value="P:FtsZ-dependent cytokinesis"/>
    <property type="evidence" value="ECO:0007669"/>
    <property type="project" value="UniProtKB-UniRule"/>
</dbReference>
<dbReference type="InterPro" id="IPR007561">
    <property type="entry name" value="Cell_div_SepF/SepF-rel"/>
</dbReference>
<reference evidence="7 9" key="1">
    <citation type="submission" date="2018-06" db="EMBL/GenBank/DDBJ databases">
        <authorList>
            <consortium name="Pathogen Informatics"/>
            <person name="Doyle S."/>
        </authorList>
    </citation>
    <scope>NUCLEOTIDE SEQUENCE [LARGE SCALE GENOMIC DNA]</scope>
    <source>
        <strain evidence="7 9">NCTC10597</strain>
    </source>
</reference>
<comment type="caution">
    <text evidence="7">The sequence shown here is derived from an EMBL/GenBank/DDBJ whole genome shotgun (WGS) entry which is preliminary data.</text>
</comment>
<dbReference type="Pfam" id="PF04472">
    <property type="entry name" value="SepF"/>
    <property type="match status" value="1"/>
</dbReference>
<evidence type="ECO:0000313" key="8">
    <source>
        <dbReference type="EMBL" id="TDR40198.1"/>
    </source>
</evidence>
<dbReference type="GO" id="GO:0000917">
    <property type="term" value="P:division septum assembly"/>
    <property type="evidence" value="ECO:0007669"/>
    <property type="project" value="UniProtKB-KW"/>
</dbReference>
<dbReference type="Gene3D" id="3.30.110.150">
    <property type="entry name" value="SepF-like protein"/>
    <property type="match status" value="1"/>
</dbReference>
<comment type="similarity">
    <text evidence="5">Belongs to the SepF family.</text>
</comment>
<name>A0A2U3AE61_9BACL</name>
<proteinExistence type="inferred from homology"/>
<comment type="function">
    <text evidence="4 5">Cell division protein that is part of the divisome complex and is recruited early to the Z-ring. Probably stimulates Z-ring formation, perhaps through the cross-linking of FtsZ protofilaments. Its function overlaps with FtsA.</text>
</comment>
<dbReference type="HAMAP" id="MF_01197">
    <property type="entry name" value="SepF"/>
    <property type="match status" value="1"/>
</dbReference>
<comment type="subunit">
    <text evidence="5">Homodimer. Interacts with FtsZ.</text>
</comment>
<feature type="compositionally biased region" description="Low complexity" evidence="6">
    <location>
        <begin position="33"/>
        <end position="43"/>
    </location>
</feature>
<dbReference type="AlphaFoldDB" id="A0A2U3AE61"/>
<dbReference type="EMBL" id="UGNP01000001">
    <property type="protein sequence ID" value="STX09002.1"/>
    <property type="molecule type" value="Genomic_DNA"/>
</dbReference>
<evidence type="ECO:0000313" key="7">
    <source>
        <dbReference type="EMBL" id="STX09002.1"/>
    </source>
</evidence>
<keyword evidence="10" id="KW-1185">Reference proteome</keyword>
<evidence type="ECO:0000313" key="10">
    <source>
        <dbReference type="Proteomes" id="UP000294641"/>
    </source>
</evidence>
<dbReference type="PANTHER" id="PTHR35798">
    <property type="entry name" value="CELL DIVISION PROTEIN SEPF"/>
    <property type="match status" value="1"/>
</dbReference>
<dbReference type="InterPro" id="IPR038594">
    <property type="entry name" value="SepF-like_sf"/>
</dbReference>
<feature type="region of interest" description="Disordered" evidence="6">
    <location>
        <begin position="17"/>
        <end position="74"/>
    </location>
</feature>
<organism evidence="7 9">
    <name type="scientific">Kurthia zopfii</name>
    <dbReference type="NCBI Taxonomy" id="1650"/>
    <lineage>
        <taxon>Bacteria</taxon>
        <taxon>Bacillati</taxon>
        <taxon>Bacillota</taxon>
        <taxon>Bacilli</taxon>
        <taxon>Bacillales</taxon>
        <taxon>Caryophanaceae</taxon>
        <taxon>Kurthia</taxon>
    </lineage>
</organism>
<dbReference type="RefSeq" id="WP_109349166.1">
    <property type="nucleotide sequence ID" value="NZ_BJUE01000063.1"/>
</dbReference>
<keyword evidence="2 5" id="KW-0717">Septation</keyword>
<gene>
    <name evidence="5 7" type="primary">sepF</name>
    <name evidence="8" type="ORF">DFR61_10974</name>
    <name evidence="7" type="ORF">NCTC10597_00671</name>
</gene>
<evidence type="ECO:0000256" key="2">
    <source>
        <dbReference type="ARBA" id="ARBA00023210"/>
    </source>
</evidence>
<evidence type="ECO:0000313" key="9">
    <source>
        <dbReference type="Proteomes" id="UP000254330"/>
    </source>
</evidence>
<dbReference type="OrthoDB" id="9815206at2"/>
<evidence type="ECO:0000256" key="5">
    <source>
        <dbReference type="HAMAP-Rule" id="MF_01197"/>
    </source>
</evidence>
<dbReference type="InterPro" id="IPR023052">
    <property type="entry name" value="Cell_div_SepF"/>
</dbReference>
<accession>A0A2U3AE61</accession>
<keyword evidence="3 5" id="KW-0131">Cell cycle</keyword>
<evidence type="ECO:0000256" key="4">
    <source>
        <dbReference type="ARBA" id="ARBA00044936"/>
    </source>
</evidence>
<evidence type="ECO:0000256" key="1">
    <source>
        <dbReference type="ARBA" id="ARBA00022618"/>
    </source>
</evidence>
<dbReference type="GO" id="GO:0005737">
    <property type="term" value="C:cytoplasm"/>
    <property type="evidence" value="ECO:0007669"/>
    <property type="project" value="UniProtKB-SubCell"/>
</dbReference>
<keyword evidence="5" id="KW-0963">Cytoplasm</keyword>
<comment type="subcellular location">
    <subcellularLocation>
        <location evidence="5">Cytoplasm</location>
    </subcellularLocation>
    <text evidence="5">Localizes to the division site, in a FtsZ-dependent manner.</text>
</comment>
<sequence length="178" mass="20151">MKVKNIFKDFFYLEDDEDESVASTQEQKPANAKSQKPQSQKKSMVVEQEQFNARQPMATPMKQRNPMPRKKQQAPAVVENEYSASNVVSFSQKTSKLVLFEPFTFAETQDIGDCLKNKRAAVVNLQRIDKIQGKRVIDFLSGAIFALNGDIKQIGTDIFLCTPENVEIDGDISTLHFE</sequence>